<dbReference type="InterPro" id="IPR051533">
    <property type="entry name" value="WaaL-like"/>
</dbReference>
<feature type="transmembrane region" description="Helical" evidence="5">
    <location>
        <begin position="141"/>
        <end position="159"/>
    </location>
</feature>
<comment type="subcellular location">
    <subcellularLocation>
        <location evidence="1">Membrane</location>
        <topology evidence="1">Multi-pass membrane protein</topology>
    </subcellularLocation>
</comment>
<dbReference type="PANTHER" id="PTHR37422:SF13">
    <property type="entry name" value="LIPOPOLYSACCHARIDE BIOSYNTHESIS PROTEIN PA4999-RELATED"/>
    <property type="match status" value="1"/>
</dbReference>
<keyword evidence="8" id="KW-1185">Reference proteome</keyword>
<keyword evidence="2 5" id="KW-0812">Transmembrane</keyword>
<keyword evidence="3 5" id="KW-1133">Transmembrane helix</keyword>
<evidence type="ECO:0000256" key="4">
    <source>
        <dbReference type="ARBA" id="ARBA00023136"/>
    </source>
</evidence>
<feature type="transmembrane region" description="Helical" evidence="5">
    <location>
        <begin position="329"/>
        <end position="349"/>
    </location>
</feature>
<feature type="transmembrane region" description="Helical" evidence="5">
    <location>
        <begin position="440"/>
        <end position="458"/>
    </location>
</feature>
<feature type="transmembrane region" description="Helical" evidence="5">
    <location>
        <begin position="56"/>
        <end position="74"/>
    </location>
</feature>
<evidence type="ECO:0000259" key="6">
    <source>
        <dbReference type="Pfam" id="PF04932"/>
    </source>
</evidence>
<dbReference type="Proteomes" id="UP001162834">
    <property type="component" value="Chromosome"/>
</dbReference>
<dbReference type="Pfam" id="PF04932">
    <property type="entry name" value="Wzy_C"/>
    <property type="match status" value="1"/>
</dbReference>
<evidence type="ECO:0000256" key="3">
    <source>
        <dbReference type="ARBA" id="ARBA00022989"/>
    </source>
</evidence>
<organism evidence="7 8">
    <name type="scientific">Capillimicrobium parvum</name>
    <dbReference type="NCBI Taxonomy" id="2884022"/>
    <lineage>
        <taxon>Bacteria</taxon>
        <taxon>Bacillati</taxon>
        <taxon>Actinomycetota</taxon>
        <taxon>Thermoleophilia</taxon>
        <taxon>Solirubrobacterales</taxon>
        <taxon>Capillimicrobiaceae</taxon>
        <taxon>Capillimicrobium</taxon>
    </lineage>
</organism>
<evidence type="ECO:0000256" key="1">
    <source>
        <dbReference type="ARBA" id="ARBA00004141"/>
    </source>
</evidence>
<feature type="transmembrane region" description="Helical" evidence="5">
    <location>
        <begin position="256"/>
        <end position="274"/>
    </location>
</feature>
<proteinExistence type="predicted"/>
<evidence type="ECO:0000313" key="8">
    <source>
        <dbReference type="Proteomes" id="UP001162834"/>
    </source>
</evidence>
<feature type="domain" description="O-antigen ligase-related" evidence="6">
    <location>
        <begin position="297"/>
        <end position="448"/>
    </location>
</feature>
<dbReference type="Gene3D" id="1.25.40.10">
    <property type="entry name" value="Tetratricopeptide repeat domain"/>
    <property type="match status" value="1"/>
</dbReference>
<dbReference type="AlphaFoldDB" id="A0A9E6Y277"/>
<protein>
    <recommendedName>
        <fullName evidence="6">O-antigen ligase-related domain-containing protein</fullName>
    </recommendedName>
</protein>
<feature type="transmembrane region" description="Helical" evidence="5">
    <location>
        <begin position="294"/>
        <end position="314"/>
    </location>
</feature>
<feature type="transmembrane region" description="Helical" evidence="5">
    <location>
        <begin position="25"/>
        <end position="44"/>
    </location>
</feature>
<feature type="transmembrane region" description="Helical" evidence="5">
    <location>
        <begin position="544"/>
        <end position="564"/>
    </location>
</feature>
<keyword evidence="4 5" id="KW-0472">Membrane</keyword>
<evidence type="ECO:0000256" key="2">
    <source>
        <dbReference type="ARBA" id="ARBA00022692"/>
    </source>
</evidence>
<feature type="transmembrane region" description="Helical" evidence="5">
    <location>
        <begin position="206"/>
        <end position="226"/>
    </location>
</feature>
<dbReference type="InterPro" id="IPR007016">
    <property type="entry name" value="O-antigen_ligase-rel_domated"/>
</dbReference>
<name>A0A9E6Y277_9ACTN</name>
<feature type="transmembrane region" description="Helical" evidence="5">
    <location>
        <begin position="81"/>
        <end position="105"/>
    </location>
</feature>
<feature type="transmembrane region" description="Helical" evidence="5">
    <location>
        <begin position="117"/>
        <end position="134"/>
    </location>
</feature>
<sequence>MSSHAAAPDAALAPARALALRRPGATAWTTLGVGALLTLVAFAANGGLRLGETTTVEIGLLLGCGVGGAGAILATPDRGRWWGAGALAAFALFAGWTLVSIVWAVQPSDAWVEANRTLTYLAVFAASLAFVRVAPRQWEGVLGGIVLATVVVSGYALVTKVFPGTLSADELYARLRAPFGYWNATGLFAALGIPACVWLGARRHGYGPLSALAFPALGVLLVAVLLAYSRGALLALALGLIFWFAVVPLRVRGAAVLLIGAAGAVPVALWAFARDGLTTDRLSTDLRAPSGHELGVLLVVMVGLLLAVGLWVSFRESRDSLSRIARRRIGVTLLVCLALVPVGVAAYLATTDRGLFGSISHGWTTLTDPHATTPPNDPSRLTAVGSVRSRYWNEALKAFKDHPVLGVGAEGYATARAFYRDDTLEVRHAHGFVVQTLADLGIVGLALALLALGAWLYAAARATGLRERDRGRRYGPERIGLLTMVSIVVVYGVHSFVDWTWFIPGCTVLALLCSGWVAGRGPLRQPPPDPPPLRGPRAWLRERPAVAAALLALVTAVGVAWAVWQPLRSLDATNAALAKLESGDLVGAQRDARTAGDRNPLSLEPLSVLAVAQSRAGDQQAALQTLQREVRLQPSNPEPWLRLGDFQFNKLHQPAEALKSVRTALYLDPHNPQTIGAYIVVLRATQKG</sequence>
<dbReference type="KEGG" id="sbae:DSM104329_05274"/>
<dbReference type="GO" id="GO:0016020">
    <property type="term" value="C:membrane"/>
    <property type="evidence" value="ECO:0007669"/>
    <property type="project" value="UniProtKB-SubCell"/>
</dbReference>
<feature type="transmembrane region" description="Helical" evidence="5">
    <location>
        <begin position="232"/>
        <end position="249"/>
    </location>
</feature>
<dbReference type="EMBL" id="CP087164">
    <property type="protein sequence ID" value="UGS38844.1"/>
    <property type="molecule type" value="Genomic_DNA"/>
</dbReference>
<evidence type="ECO:0000313" key="7">
    <source>
        <dbReference type="EMBL" id="UGS38844.1"/>
    </source>
</evidence>
<dbReference type="InterPro" id="IPR011990">
    <property type="entry name" value="TPR-like_helical_dom_sf"/>
</dbReference>
<gene>
    <name evidence="7" type="ORF">DSM104329_05274</name>
</gene>
<dbReference type="PANTHER" id="PTHR37422">
    <property type="entry name" value="TEICHURONIC ACID BIOSYNTHESIS PROTEIN TUAE"/>
    <property type="match status" value="1"/>
</dbReference>
<feature type="transmembrane region" description="Helical" evidence="5">
    <location>
        <begin position="479"/>
        <end position="496"/>
    </location>
</feature>
<accession>A0A9E6Y277</accession>
<feature type="transmembrane region" description="Helical" evidence="5">
    <location>
        <begin position="179"/>
        <end position="199"/>
    </location>
</feature>
<evidence type="ECO:0000256" key="5">
    <source>
        <dbReference type="SAM" id="Phobius"/>
    </source>
</evidence>
<dbReference type="RefSeq" id="WP_259312859.1">
    <property type="nucleotide sequence ID" value="NZ_CP087164.1"/>
</dbReference>
<reference evidence="7" key="1">
    <citation type="journal article" date="2022" name="Int. J. Syst. Evol. Microbiol.">
        <title>Pseudomonas aegrilactucae sp. nov. and Pseudomonas morbosilactucae sp. nov., pathogens causing bacterial rot of lettuce in Japan.</title>
        <authorList>
            <person name="Sawada H."/>
            <person name="Fujikawa T."/>
            <person name="Satou M."/>
        </authorList>
    </citation>
    <scope>NUCLEOTIDE SEQUENCE</scope>
    <source>
        <strain evidence="7">0166_1</strain>
    </source>
</reference>
<dbReference type="SUPFAM" id="SSF48452">
    <property type="entry name" value="TPR-like"/>
    <property type="match status" value="1"/>
</dbReference>